<feature type="domain" description="Tyr recombinase" evidence="3">
    <location>
        <begin position="172"/>
        <end position="333"/>
    </location>
</feature>
<evidence type="ECO:0000313" key="4">
    <source>
        <dbReference type="EMBL" id="GEK15188.1"/>
    </source>
</evidence>
<name>A0A510UKM1_ALIFS</name>
<dbReference type="AlphaFoldDB" id="A0A510UKM1"/>
<dbReference type="InterPro" id="IPR057084">
    <property type="entry name" value="Int_N"/>
</dbReference>
<evidence type="ECO:0000256" key="2">
    <source>
        <dbReference type="ARBA" id="ARBA00023172"/>
    </source>
</evidence>
<organism evidence="4 5">
    <name type="scientific">Aliivibrio fischeri</name>
    <name type="common">Vibrio fischeri</name>
    <dbReference type="NCBI Taxonomy" id="668"/>
    <lineage>
        <taxon>Bacteria</taxon>
        <taxon>Pseudomonadati</taxon>
        <taxon>Pseudomonadota</taxon>
        <taxon>Gammaproteobacteria</taxon>
        <taxon>Vibrionales</taxon>
        <taxon>Vibrionaceae</taxon>
        <taxon>Aliivibrio</taxon>
    </lineage>
</organism>
<dbReference type="InterPro" id="IPR013762">
    <property type="entry name" value="Integrase-like_cat_sf"/>
</dbReference>
<dbReference type="PANTHER" id="PTHR30349:SF93">
    <property type="entry name" value="FELS-2 PROPHAGE PROTEIN"/>
    <property type="match status" value="1"/>
</dbReference>
<dbReference type="GO" id="GO:0003677">
    <property type="term" value="F:DNA binding"/>
    <property type="evidence" value="ECO:0007669"/>
    <property type="project" value="InterPro"/>
</dbReference>
<dbReference type="InterPro" id="IPR002104">
    <property type="entry name" value="Integrase_catalytic"/>
</dbReference>
<dbReference type="PROSITE" id="PS51898">
    <property type="entry name" value="TYR_RECOMBINASE"/>
    <property type="match status" value="1"/>
</dbReference>
<dbReference type="Pfam" id="PF00589">
    <property type="entry name" value="Phage_integrase"/>
    <property type="match status" value="1"/>
</dbReference>
<keyword evidence="1" id="KW-0229">DNA integration</keyword>
<gene>
    <name evidence="4" type="ORF">AFI02nite_32240</name>
</gene>
<sequence>MTVRKLDDGKKNPWLCDVYPHGRKGKRVRKRFATKGEALAYEKFILIESNDKPWFTEKSDNRRLSDLIDIWFQLHGKHLKSGAHIRRRLEIISEQMLNPVARTLTPADFVQYRAARKTISEHNGRCGEELSSSSHNFDLLILQSMFNFLIEIKEWLQPNPIHGIKKIKKNEHELAFLTHKQIDELFKIIDKSPIADQLAAIFKICLSTGARIMEAVNLQGSQIAPYKINFTQTKGKKNRTVPISEELYSEIYKPTSGRIFTCCYGVTHKWLTKALPDLPKGQATHVLRHTFASHFMMNGGNIIVLQKILGHVDIKQTMVYAHFSPDHLNDAIELNPLYRSQKMTTK</sequence>
<dbReference type="Proteomes" id="UP000321787">
    <property type="component" value="Unassembled WGS sequence"/>
</dbReference>
<dbReference type="Gene3D" id="1.10.443.10">
    <property type="entry name" value="Intergrase catalytic core"/>
    <property type="match status" value="1"/>
</dbReference>
<comment type="caution">
    <text evidence="4">The sequence shown here is derived from an EMBL/GenBank/DDBJ whole genome shotgun (WGS) entry which is preliminary data.</text>
</comment>
<dbReference type="InterPro" id="IPR050090">
    <property type="entry name" value="Tyrosine_recombinase_XerCD"/>
</dbReference>
<keyword evidence="2" id="KW-0233">DNA recombination</keyword>
<dbReference type="RefSeq" id="WP_146865643.1">
    <property type="nucleotide sequence ID" value="NZ_BJTZ01000026.1"/>
</dbReference>
<dbReference type="GO" id="GO:0015074">
    <property type="term" value="P:DNA integration"/>
    <property type="evidence" value="ECO:0007669"/>
    <property type="project" value="UniProtKB-KW"/>
</dbReference>
<dbReference type="PANTHER" id="PTHR30349">
    <property type="entry name" value="PHAGE INTEGRASE-RELATED"/>
    <property type="match status" value="1"/>
</dbReference>
<dbReference type="InterPro" id="IPR011010">
    <property type="entry name" value="DNA_brk_join_enz"/>
</dbReference>
<dbReference type="SUPFAM" id="SSF56349">
    <property type="entry name" value="DNA breaking-rejoining enzymes"/>
    <property type="match status" value="1"/>
</dbReference>
<evidence type="ECO:0000256" key="1">
    <source>
        <dbReference type="ARBA" id="ARBA00022908"/>
    </source>
</evidence>
<dbReference type="Pfam" id="PF24624">
    <property type="entry name" value="Int_N"/>
    <property type="match status" value="1"/>
</dbReference>
<reference evidence="4 5" key="1">
    <citation type="submission" date="2019-07" db="EMBL/GenBank/DDBJ databases">
        <title>Whole genome shotgun sequence of Aliivibrio fischeri NBRC 101058.</title>
        <authorList>
            <person name="Hosoyama A."/>
            <person name="Uohara A."/>
            <person name="Ohji S."/>
            <person name="Ichikawa N."/>
        </authorList>
    </citation>
    <scope>NUCLEOTIDE SEQUENCE [LARGE SCALE GENOMIC DNA]</scope>
    <source>
        <strain evidence="4 5">NBRC 101058</strain>
    </source>
</reference>
<accession>A0A510UKM1</accession>
<dbReference type="GO" id="GO:0006310">
    <property type="term" value="P:DNA recombination"/>
    <property type="evidence" value="ECO:0007669"/>
    <property type="project" value="UniProtKB-KW"/>
</dbReference>
<protein>
    <submittedName>
        <fullName evidence="4">Recombinase</fullName>
    </submittedName>
</protein>
<evidence type="ECO:0000259" key="3">
    <source>
        <dbReference type="PROSITE" id="PS51898"/>
    </source>
</evidence>
<evidence type="ECO:0000313" key="5">
    <source>
        <dbReference type="Proteomes" id="UP000321787"/>
    </source>
</evidence>
<dbReference type="CDD" id="cd00796">
    <property type="entry name" value="INT_Rci_Hp1_C"/>
    <property type="match status" value="1"/>
</dbReference>
<proteinExistence type="predicted"/>
<dbReference type="EMBL" id="BJTZ01000026">
    <property type="protein sequence ID" value="GEK15188.1"/>
    <property type="molecule type" value="Genomic_DNA"/>
</dbReference>